<keyword evidence="12" id="KW-0547">Nucleotide-binding</keyword>
<dbReference type="GO" id="GO:0004148">
    <property type="term" value="F:dihydrolipoyl dehydrogenase (NADH) activity"/>
    <property type="evidence" value="ECO:0007669"/>
    <property type="project" value="UniProtKB-EC"/>
</dbReference>
<feature type="binding site" evidence="12">
    <location>
        <position position="275"/>
    </location>
    <ligand>
        <name>NAD(+)</name>
        <dbReference type="ChEBI" id="CHEBI:57540"/>
    </ligand>
</feature>
<dbReference type="InterPro" id="IPR036188">
    <property type="entry name" value="FAD/NAD-bd_sf"/>
</dbReference>
<evidence type="ECO:0000256" key="10">
    <source>
        <dbReference type="ARBA" id="ARBA00049187"/>
    </source>
</evidence>
<dbReference type="SUPFAM" id="SSF51905">
    <property type="entry name" value="FAD/NAD(P)-binding domain"/>
    <property type="match status" value="1"/>
</dbReference>
<keyword evidence="6 14" id="KW-0560">Oxidoreductase</keyword>
<sequence length="476" mass="50707">MPGSATRETDIVVIGGGPGGYPAAFDAADKGFKVIMVNDDVAPGGVCLNRGCIPSKALLHIAKLINETKESSAWGVSFQKPEIDLDKLREFKTKVVTQLTGGISQLAGARHVEIVKGFGRFHDSHSVEVLKPDGTTEMISFKHAVVATGSSPAVPPVFDLDDPRIMDSTGALELADVPDKLLVVGGGYIGLEMGSVYAALGSQVTVVEMTDGLLPGADRDLVRPLQKRLAESFTAIHLNTKVEKLTPDSSGIIADLSGEGVEPQQTFDRVLISIGRRPNNKGIGLENTKLELDERGFIKHDANQRTAEPHIFVIGDIAGEPMLAHKATREAKVAIETIAGEPAQFDNIAIPAVVFTDPEIAWCGITEQEAKDQGLDVEITRFPWAASGRAQTLGRTEGLTKMIFEKKKGRVLGVGIVGPGAGELIAEGVMAVEMAAVAEDVAESIHAHPTLSETMMEAAEGFIGQATHMYKPKRKK</sequence>
<dbReference type="PROSITE" id="PS00076">
    <property type="entry name" value="PYRIDINE_REDOX_1"/>
    <property type="match status" value="1"/>
</dbReference>
<dbReference type="PRINTS" id="PR00368">
    <property type="entry name" value="FADPNR"/>
</dbReference>
<feature type="disulfide bond" description="Redox-active" evidence="13">
    <location>
        <begin position="47"/>
        <end position="52"/>
    </location>
</feature>
<feature type="active site" description="Proton acceptor" evidence="11">
    <location>
        <position position="448"/>
    </location>
</feature>
<dbReference type="SUPFAM" id="SSF55424">
    <property type="entry name" value="FAD/NAD-linked reductases, dimerisation (C-terminal) domain"/>
    <property type="match status" value="1"/>
</dbReference>
<reference evidence="17 18" key="1">
    <citation type="submission" date="2019-03" db="EMBL/GenBank/DDBJ databases">
        <title>Deep-cultivation of Planctomycetes and their phenomic and genomic characterization uncovers novel biology.</title>
        <authorList>
            <person name="Wiegand S."/>
            <person name="Jogler M."/>
            <person name="Boedeker C."/>
            <person name="Pinto D."/>
            <person name="Vollmers J."/>
            <person name="Rivas-Marin E."/>
            <person name="Kohn T."/>
            <person name="Peeters S.H."/>
            <person name="Heuer A."/>
            <person name="Rast P."/>
            <person name="Oberbeckmann S."/>
            <person name="Bunk B."/>
            <person name="Jeske O."/>
            <person name="Meyerdierks A."/>
            <person name="Storesund J.E."/>
            <person name="Kallscheuer N."/>
            <person name="Luecker S."/>
            <person name="Lage O.M."/>
            <person name="Pohl T."/>
            <person name="Merkel B.J."/>
            <person name="Hornburger P."/>
            <person name="Mueller R.-W."/>
            <person name="Bruemmer F."/>
            <person name="Labrenz M."/>
            <person name="Spormann A.M."/>
            <person name="Op den Camp H."/>
            <person name="Overmann J."/>
            <person name="Amann R."/>
            <person name="Jetten M.S.M."/>
            <person name="Mascher T."/>
            <person name="Medema M.H."/>
            <person name="Devos D.P."/>
            <person name="Kaster A.-K."/>
            <person name="Ovreas L."/>
            <person name="Rohde M."/>
            <person name="Galperin M.Y."/>
            <person name="Jogler C."/>
        </authorList>
    </citation>
    <scope>NUCLEOTIDE SEQUENCE [LARGE SCALE GENOMIC DNA]</scope>
    <source>
        <strain evidence="17 18">V202</strain>
    </source>
</reference>
<dbReference type="GO" id="GO:0006103">
    <property type="term" value="P:2-oxoglutarate metabolic process"/>
    <property type="evidence" value="ECO:0007669"/>
    <property type="project" value="TreeGrafter"/>
</dbReference>
<keyword evidence="4 14" id="KW-0285">Flavoprotein</keyword>
<dbReference type="Pfam" id="PF07992">
    <property type="entry name" value="Pyr_redox_2"/>
    <property type="match status" value="1"/>
</dbReference>
<dbReference type="GO" id="GO:0050660">
    <property type="term" value="F:flavin adenine dinucleotide binding"/>
    <property type="evidence" value="ECO:0007669"/>
    <property type="project" value="InterPro"/>
</dbReference>
<dbReference type="InterPro" id="IPR050151">
    <property type="entry name" value="Class-I_Pyr_Nuc-Dis_Oxidored"/>
</dbReference>
<dbReference type="InterPro" id="IPR004099">
    <property type="entry name" value="Pyr_nucl-diS_OxRdtase_dimer"/>
</dbReference>
<keyword evidence="5 12" id="KW-0274">FAD</keyword>
<dbReference type="InterPro" id="IPR012999">
    <property type="entry name" value="Pyr_OxRdtase_I_AS"/>
</dbReference>
<evidence type="ECO:0000256" key="4">
    <source>
        <dbReference type="ARBA" id="ARBA00022630"/>
    </source>
</evidence>
<accession>A0A517WZ37</accession>
<keyword evidence="9 14" id="KW-0676">Redox-active center</keyword>
<dbReference type="RefSeq" id="WP_145178243.1">
    <property type="nucleotide sequence ID" value="NZ_CP037422.1"/>
</dbReference>
<dbReference type="InterPro" id="IPR001100">
    <property type="entry name" value="Pyr_nuc-diS_OxRdtase"/>
</dbReference>
<dbReference type="OrthoDB" id="230580at2"/>
<evidence type="ECO:0000256" key="1">
    <source>
        <dbReference type="ARBA" id="ARBA00007532"/>
    </source>
</evidence>
<evidence type="ECO:0000256" key="5">
    <source>
        <dbReference type="ARBA" id="ARBA00022827"/>
    </source>
</evidence>
<keyword evidence="8" id="KW-1015">Disulfide bond</keyword>
<keyword evidence="7 12" id="KW-0520">NAD</keyword>
<feature type="domain" description="Pyridine nucleotide-disulphide oxidoreductase dimerisation" evidence="15">
    <location>
        <begin position="350"/>
        <end position="459"/>
    </location>
</feature>
<gene>
    <name evidence="17" type="primary">lpdA</name>
    <name evidence="17" type="ORF">V202x_39340</name>
</gene>
<dbReference type="EC" id="1.8.1.4" evidence="2 14"/>
<evidence type="ECO:0000256" key="13">
    <source>
        <dbReference type="PIRSR" id="PIRSR000350-4"/>
    </source>
</evidence>
<dbReference type="AlphaFoldDB" id="A0A517WZ37"/>
<evidence type="ECO:0000259" key="15">
    <source>
        <dbReference type="Pfam" id="PF02852"/>
    </source>
</evidence>
<dbReference type="PIRSF" id="PIRSF000350">
    <property type="entry name" value="Mercury_reductase_MerA"/>
    <property type="match status" value="1"/>
</dbReference>
<feature type="binding site" evidence="12">
    <location>
        <position position="119"/>
    </location>
    <ligand>
        <name>FAD</name>
        <dbReference type="ChEBI" id="CHEBI:57692"/>
    </ligand>
</feature>
<comment type="catalytic activity">
    <reaction evidence="10 14">
        <text>N(6)-[(R)-dihydrolipoyl]-L-lysyl-[protein] + NAD(+) = N(6)-[(R)-lipoyl]-L-lysyl-[protein] + NADH + H(+)</text>
        <dbReference type="Rhea" id="RHEA:15045"/>
        <dbReference type="Rhea" id="RHEA-COMP:10474"/>
        <dbReference type="Rhea" id="RHEA-COMP:10475"/>
        <dbReference type="ChEBI" id="CHEBI:15378"/>
        <dbReference type="ChEBI" id="CHEBI:57540"/>
        <dbReference type="ChEBI" id="CHEBI:57945"/>
        <dbReference type="ChEBI" id="CHEBI:83099"/>
        <dbReference type="ChEBI" id="CHEBI:83100"/>
        <dbReference type="EC" id="1.8.1.4"/>
    </reaction>
</comment>
<dbReference type="Pfam" id="PF02852">
    <property type="entry name" value="Pyr_redox_dim"/>
    <property type="match status" value="1"/>
</dbReference>
<protein>
    <recommendedName>
        <fullName evidence="3 14">Dihydrolipoyl dehydrogenase</fullName>
        <ecNumber evidence="2 14">1.8.1.4</ecNumber>
    </recommendedName>
</protein>
<feature type="binding site" evidence="12">
    <location>
        <begin position="185"/>
        <end position="192"/>
    </location>
    <ligand>
        <name>NAD(+)</name>
        <dbReference type="ChEBI" id="CHEBI:57540"/>
    </ligand>
</feature>
<dbReference type="PRINTS" id="PR00411">
    <property type="entry name" value="PNDRDTASEI"/>
</dbReference>
<evidence type="ECO:0000256" key="11">
    <source>
        <dbReference type="PIRSR" id="PIRSR000350-2"/>
    </source>
</evidence>
<evidence type="ECO:0000256" key="8">
    <source>
        <dbReference type="ARBA" id="ARBA00023157"/>
    </source>
</evidence>
<evidence type="ECO:0000259" key="16">
    <source>
        <dbReference type="Pfam" id="PF07992"/>
    </source>
</evidence>
<evidence type="ECO:0000256" key="3">
    <source>
        <dbReference type="ARBA" id="ARBA00016961"/>
    </source>
</evidence>
<proteinExistence type="inferred from homology"/>
<feature type="binding site" evidence="12">
    <location>
        <position position="316"/>
    </location>
    <ligand>
        <name>FAD</name>
        <dbReference type="ChEBI" id="CHEBI:57692"/>
    </ligand>
</feature>
<dbReference type="InterPro" id="IPR023753">
    <property type="entry name" value="FAD/NAD-binding_dom"/>
</dbReference>
<dbReference type="FunFam" id="3.30.390.30:FF:000001">
    <property type="entry name" value="Dihydrolipoyl dehydrogenase"/>
    <property type="match status" value="1"/>
</dbReference>
<organism evidence="17 18">
    <name type="scientific">Gimesia aquarii</name>
    <dbReference type="NCBI Taxonomy" id="2527964"/>
    <lineage>
        <taxon>Bacteria</taxon>
        <taxon>Pseudomonadati</taxon>
        <taxon>Planctomycetota</taxon>
        <taxon>Planctomycetia</taxon>
        <taxon>Planctomycetales</taxon>
        <taxon>Planctomycetaceae</taxon>
        <taxon>Gimesia</taxon>
    </lineage>
</organism>
<dbReference type="PANTHER" id="PTHR22912">
    <property type="entry name" value="DISULFIDE OXIDOREDUCTASE"/>
    <property type="match status" value="1"/>
</dbReference>
<feature type="domain" description="FAD/NAD(P)-binding" evidence="16">
    <location>
        <begin position="10"/>
        <end position="331"/>
    </location>
</feature>
<dbReference type="InterPro" id="IPR016156">
    <property type="entry name" value="FAD/NAD-linked_Rdtase_dimer_sf"/>
</dbReference>
<evidence type="ECO:0000313" key="18">
    <source>
        <dbReference type="Proteomes" id="UP000318384"/>
    </source>
</evidence>
<dbReference type="Gene3D" id="3.30.390.30">
    <property type="match status" value="1"/>
</dbReference>
<evidence type="ECO:0000256" key="2">
    <source>
        <dbReference type="ARBA" id="ARBA00012608"/>
    </source>
</evidence>
<comment type="similarity">
    <text evidence="1 14">Belongs to the class-I pyridine nucleotide-disulfide oxidoreductase family.</text>
</comment>
<dbReference type="InterPro" id="IPR006258">
    <property type="entry name" value="Lipoamide_DH"/>
</dbReference>
<dbReference type="Proteomes" id="UP000318384">
    <property type="component" value="Chromosome"/>
</dbReference>
<evidence type="ECO:0000256" key="7">
    <source>
        <dbReference type="ARBA" id="ARBA00023027"/>
    </source>
</evidence>
<evidence type="ECO:0000256" key="12">
    <source>
        <dbReference type="PIRSR" id="PIRSR000350-3"/>
    </source>
</evidence>
<feature type="binding site" evidence="12">
    <location>
        <position position="208"/>
    </location>
    <ligand>
        <name>NAD(+)</name>
        <dbReference type="ChEBI" id="CHEBI:57540"/>
    </ligand>
</feature>
<dbReference type="EMBL" id="CP037422">
    <property type="protein sequence ID" value="QDU10522.1"/>
    <property type="molecule type" value="Genomic_DNA"/>
</dbReference>
<evidence type="ECO:0000256" key="9">
    <source>
        <dbReference type="ARBA" id="ARBA00023284"/>
    </source>
</evidence>
<feature type="binding site" evidence="12">
    <location>
        <begin position="322"/>
        <end position="325"/>
    </location>
    <ligand>
        <name>FAD</name>
        <dbReference type="ChEBI" id="CHEBI:57692"/>
    </ligand>
</feature>
<name>A0A517WZ37_9PLAN</name>
<evidence type="ECO:0000256" key="6">
    <source>
        <dbReference type="ARBA" id="ARBA00023002"/>
    </source>
</evidence>
<dbReference type="NCBIfam" id="TIGR01350">
    <property type="entry name" value="lipoamide_DH"/>
    <property type="match status" value="1"/>
</dbReference>
<dbReference type="Gene3D" id="3.50.50.60">
    <property type="entry name" value="FAD/NAD(P)-binding domain"/>
    <property type="match status" value="2"/>
</dbReference>
<evidence type="ECO:0000256" key="14">
    <source>
        <dbReference type="RuleBase" id="RU003692"/>
    </source>
</evidence>
<feature type="binding site" evidence="12">
    <location>
        <begin position="148"/>
        <end position="150"/>
    </location>
    <ligand>
        <name>FAD</name>
        <dbReference type="ChEBI" id="CHEBI:57692"/>
    </ligand>
</feature>
<keyword evidence="18" id="KW-1185">Reference proteome</keyword>
<evidence type="ECO:0000313" key="17">
    <source>
        <dbReference type="EMBL" id="QDU10522.1"/>
    </source>
</evidence>
<comment type="miscellaneous">
    <text evidence="14">The active site is a redox-active disulfide bond.</text>
</comment>
<comment type="cofactor">
    <cofactor evidence="12 14">
        <name>FAD</name>
        <dbReference type="ChEBI" id="CHEBI:57692"/>
    </cofactor>
    <text evidence="12 14">Binds 1 FAD per subunit.</text>
</comment>
<feature type="binding site" evidence="12">
    <location>
        <position position="56"/>
    </location>
    <ligand>
        <name>FAD</name>
        <dbReference type="ChEBI" id="CHEBI:57692"/>
    </ligand>
</feature>
<dbReference type="PANTHER" id="PTHR22912:SF160">
    <property type="entry name" value="DIHYDROLIPOYL DEHYDROGENASE"/>
    <property type="match status" value="1"/>
</dbReference>